<keyword evidence="3" id="KW-1185">Reference proteome</keyword>
<feature type="region of interest" description="Disordered" evidence="1">
    <location>
        <begin position="256"/>
        <end position="277"/>
    </location>
</feature>
<accession>A0A0W0ZDA2</accession>
<sequence length="357" mass="40510">MTRLEELIYSLATVIVRYHDSQAIEPKLVVPAELTATALRKKSHERAVEIIQNKETDYVSYLEGKITACTKGYHAREQYLLFLLKEISFLKEQLNRKTPFEHLELQTFQGQLTQLFIDFRQLLNLKNGVIHKATENSSKGNEPKELSGLLNTRYVGGKYCNSGQLLIDEVLFVLHMTTEDSDAELKQIAANICSEHQTQLEHQSEKQKKVAQELEHEKQISSSLEAQKSELGAAHSLAMSEKDKAHQLVVEQLKSELQKAKEAPKPSSESVDKNQSQQVIEELQRELEKTKVDLQKAQGEILTLKVRTSPYFYTGFAGLMLNQNRTNPRFFPQLQPSQTPDTSSQLDADASTKLAIE</sequence>
<feature type="compositionally biased region" description="Polar residues" evidence="1">
    <location>
        <begin position="267"/>
        <end position="277"/>
    </location>
</feature>
<dbReference type="PATRIC" id="fig|947033.5.peg.3531"/>
<comment type="caution">
    <text evidence="2">The sequence shown here is derived from an EMBL/GenBank/DDBJ whole genome shotgun (WGS) entry which is preliminary data.</text>
</comment>
<protein>
    <submittedName>
        <fullName evidence="2">Uncharacterized protein</fullName>
    </submittedName>
</protein>
<organism evidence="2 3">
    <name type="scientific">Legionella steelei</name>
    <dbReference type="NCBI Taxonomy" id="947033"/>
    <lineage>
        <taxon>Bacteria</taxon>
        <taxon>Pseudomonadati</taxon>
        <taxon>Pseudomonadota</taxon>
        <taxon>Gammaproteobacteria</taxon>
        <taxon>Legionellales</taxon>
        <taxon>Legionellaceae</taxon>
        <taxon>Legionella</taxon>
    </lineage>
</organism>
<proteinExistence type="predicted"/>
<dbReference type="EMBL" id="LNYY01000021">
    <property type="protein sequence ID" value="KTD67115.1"/>
    <property type="molecule type" value="Genomic_DNA"/>
</dbReference>
<name>A0A0W0ZDA2_9GAMM</name>
<evidence type="ECO:0000313" key="2">
    <source>
        <dbReference type="EMBL" id="KTD67115.1"/>
    </source>
</evidence>
<feature type="region of interest" description="Disordered" evidence="1">
    <location>
        <begin position="199"/>
        <end position="219"/>
    </location>
</feature>
<dbReference type="OrthoDB" id="5654041at2"/>
<gene>
    <name evidence="2" type="ORF">Lste_3321</name>
</gene>
<evidence type="ECO:0000256" key="1">
    <source>
        <dbReference type="SAM" id="MobiDB-lite"/>
    </source>
</evidence>
<dbReference type="Proteomes" id="UP000054926">
    <property type="component" value="Unassembled WGS sequence"/>
</dbReference>
<evidence type="ECO:0000313" key="3">
    <source>
        <dbReference type="Proteomes" id="UP000054926"/>
    </source>
</evidence>
<feature type="region of interest" description="Disordered" evidence="1">
    <location>
        <begin position="327"/>
        <end position="357"/>
    </location>
</feature>
<reference evidence="2 3" key="1">
    <citation type="submission" date="2015-11" db="EMBL/GenBank/DDBJ databases">
        <title>Genomic analysis of 38 Legionella species identifies large and diverse effector repertoires.</title>
        <authorList>
            <person name="Burstein D."/>
            <person name="Amaro F."/>
            <person name="Zusman T."/>
            <person name="Lifshitz Z."/>
            <person name="Cohen O."/>
            <person name="Gilbert J.A."/>
            <person name="Pupko T."/>
            <person name="Shuman H.A."/>
            <person name="Segal G."/>
        </authorList>
    </citation>
    <scope>NUCLEOTIDE SEQUENCE [LARGE SCALE GENOMIC DNA]</scope>
    <source>
        <strain evidence="2 3">IMVS3376</strain>
    </source>
</reference>
<feature type="compositionally biased region" description="Polar residues" evidence="1">
    <location>
        <begin position="334"/>
        <end position="346"/>
    </location>
</feature>
<dbReference type="RefSeq" id="WP_058512132.1">
    <property type="nucleotide sequence ID" value="NZ_DAIOMV010000002.1"/>
</dbReference>
<dbReference type="AlphaFoldDB" id="A0A0W0ZDA2"/>
<dbReference type="STRING" id="947033.Lste_3321"/>